<evidence type="ECO:0000313" key="9">
    <source>
        <dbReference type="EMBL" id="CAF2061730.1"/>
    </source>
</evidence>
<dbReference type="Proteomes" id="UP000663856">
    <property type="component" value="Unassembled WGS sequence"/>
</dbReference>
<name>A0A816QND1_9BILA</name>
<keyword evidence="7" id="KW-0472">Membrane</keyword>
<evidence type="ECO:0000256" key="8">
    <source>
        <dbReference type="RuleBase" id="RU366017"/>
    </source>
</evidence>
<dbReference type="InterPro" id="IPR008166">
    <property type="entry name" value="Glyco_transf_92"/>
</dbReference>
<dbReference type="EC" id="2.4.1.-" evidence="8"/>
<evidence type="ECO:0000256" key="5">
    <source>
        <dbReference type="ARBA" id="ARBA00022692"/>
    </source>
</evidence>
<dbReference type="Pfam" id="PF01697">
    <property type="entry name" value="Glyco_transf_92"/>
    <property type="match status" value="1"/>
</dbReference>
<dbReference type="GO" id="GO:0016020">
    <property type="term" value="C:membrane"/>
    <property type="evidence" value="ECO:0007669"/>
    <property type="project" value="UniProtKB-SubCell"/>
</dbReference>
<comment type="subcellular location">
    <subcellularLocation>
        <location evidence="1">Membrane</location>
        <topology evidence="1">Single-pass membrane protein</topology>
    </subcellularLocation>
</comment>
<dbReference type="EMBL" id="CAJNRF010004616">
    <property type="protein sequence ID" value="CAF2061730.1"/>
    <property type="molecule type" value="Genomic_DNA"/>
</dbReference>
<keyword evidence="3 8" id="KW-0328">Glycosyltransferase</keyword>
<evidence type="ECO:0000313" key="10">
    <source>
        <dbReference type="Proteomes" id="UP000663856"/>
    </source>
</evidence>
<keyword evidence="4 8" id="KW-0808">Transferase</keyword>
<dbReference type="PANTHER" id="PTHR21461">
    <property type="entry name" value="GLYCOSYLTRANSFERASE FAMILY 92 PROTEIN"/>
    <property type="match status" value="1"/>
</dbReference>
<evidence type="ECO:0000256" key="7">
    <source>
        <dbReference type="ARBA" id="ARBA00023136"/>
    </source>
</evidence>
<evidence type="ECO:0000256" key="4">
    <source>
        <dbReference type="ARBA" id="ARBA00022679"/>
    </source>
</evidence>
<dbReference type="GO" id="GO:0005737">
    <property type="term" value="C:cytoplasm"/>
    <property type="evidence" value="ECO:0007669"/>
    <property type="project" value="TreeGrafter"/>
</dbReference>
<evidence type="ECO:0000256" key="1">
    <source>
        <dbReference type="ARBA" id="ARBA00004167"/>
    </source>
</evidence>
<organism evidence="9 10">
    <name type="scientific">Rotaria magnacalcarata</name>
    <dbReference type="NCBI Taxonomy" id="392030"/>
    <lineage>
        <taxon>Eukaryota</taxon>
        <taxon>Metazoa</taxon>
        <taxon>Spiralia</taxon>
        <taxon>Gnathifera</taxon>
        <taxon>Rotifera</taxon>
        <taxon>Eurotatoria</taxon>
        <taxon>Bdelloidea</taxon>
        <taxon>Philodinida</taxon>
        <taxon>Philodinidae</taxon>
        <taxon>Rotaria</taxon>
    </lineage>
</organism>
<protein>
    <recommendedName>
        <fullName evidence="8">Glycosyltransferase family 92 protein</fullName>
        <ecNumber evidence="8">2.4.1.-</ecNumber>
    </recommendedName>
</protein>
<evidence type="ECO:0000256" key="6">
    <source>
        <dbReference type="ARBA" id="ARBA00022989"/>
    </source>
</evidence>
<sequence>MPGIKSTMVCLSIGVVLLLISISYKSEFPRYLFFDNDDSFSAKQLDFLTEMRTMSQKIAAVSICNVKIGCRLNETFVAVVTVGRFVGYLAREFVLWNYIQGIQHIFVFDHNNDYEHENLTDILLPLINIGIATVIGWSGKEPTDWIAEVESMAHKFGCPQNESVLGKSSCIWPYKWIGFIDMDEFITMQSNITFTDLLAQFEHRGGLAVFTKQMTWNGYFMQPKNIVKHFNRSAGGAQHLYNNNVKTFVRRDCFIKSMIPHYVIVHSNCTVVTENGDILVPNKVGFGTHVATFRKVALSHYNGGSIFSLILKQARGLWGNRQHQGRTFPYYFTYLNPIPDDNGSDQGIVRVANRVSHLLQGFTTYNYSFTGVMSVAATLLEKNTELLIVYHLLNGKVFDQRYYLERNHDEACRICTGKSESAFGACIQLDKKRLCTDFDEKRGIRWANKTTYLSSAAQIVVACELCNLSIIGH</sequence>
<gene>
    <name evidence="9" type="ORF">WKI299_LOCUS12231</name>
</gene>
<dbReference type="AlphaFoldDB" id="A0A816QND1"/>
<accession>A0A816QND1</accession>
<evidence type="ECO:0000256" key="2">
    <source>
        <dbReference type="ARBA" id="ARBA00007647"/>
    </source>
</evidence>
<comment type="caution">
    <text evidence="9">The sequence shown here is derived from an EMBL/GenBank/DDBJ whole genome shotgun (WGS) entry which is preliminary data.</text>
</comment>
<keyword evidence="5" id="KW-0812">Transmembrane</keyword>
<proteinExistence type="inferred from homology"/>
<reference evidence="9" key="1">
    <citation type="submission" date="2021-02" db="EMBL/GenBank/DDBJ databases">
        <authorList>
            <person name="Nowell W R."/>
        </authorList>
    </citation>
    <scope>NUCLEOTIDE SEQUENCE</scope>
</reference>
<keyword evidence="6" id="KW-1133">Transmembrane helix</keyword>
<evidence type="ECO:0000256" key="3">
    <source>
        <dbReference type="ARBA" id="ARBA00022676"/>
    </source>
</evidence>
<dbReference type="GO" id="GO:0016757">
    <property type="term" value="F:glycosyltransferase activity"/>
    <property type="evidence" value="ECO:0007669"/>
    <property type="project" value="UniProtKB-UniRule"/>
</dbReference>
<comment type="similarity">
    <text evidence="2 8">Belongs to the glycosyltransferase 92 family.</text>
</comment>
<dbReference type="PANTHER" id="PTHR21461:SF69">
    <property type="entry name" value="GLYCOSYLTRANSFERASE FAMILY 92 PROTEIN"/>
    <property type="match status" value="1"/>
</dbReference>